<evidence type="ECO:0000259" key="3">
    <source>
        <dbReference type="Pfam" id="PF09699"/>
    </source>
</evidence>
<dbReference type="InterPro" id="IPR051829">
    <property type="entry name" value="Multiheme_Cytochr_ET"/>
</dbReference>
<dbReference type="AlphaFoldDB" id="A0A1F6TUV2"/>
<evidence type="ECO:0000313" key="6">
    <source>
        <dbReference type="Proteomes" id="UP000178885"/>
    </source>
</evidence>
<dbReference type="PANTHER" id="PTHR35038">
    <property type="entry name" value="DISSIMILATORY SULFITE REDUCTASE SIRA"/>
    <property type="match status" value="1"/>
</dbReference>
<dbReference type="Gene3D" id="3.90.10.10">
    <property type="entry name" value="Cytochrome C3"/>
    <property type="match status" value="2"/>
</dbReference>
<sequence length="326" mass="35604">MRIQNSLCIIRARLAAVAAVTALALFGSPAMAAAPESAPESAPATYVGEKACLQCHEPANKHFGHTLHAKVFRLNPKNDTERQVCEACHGPGSKHVSKVDDKNFIISFTREWGTPIEKQNTQCLQCHKGGQRLHWPGSTHASNKLGCSDCHNPMANASAKGLLKKASISETCYTCHQQQRAEFKKRSHMPVPEGKMSCEDCHNPHGSTTKPLLKADSVNEVCYPCHAEKRGPFLWEHAPVRENCINCHSPHGSNHDKLLVSSRPQLCQQCHSPSVGHPGQFFRNDQTAASALIGGAQSARVIGRSCQNCHTQIHGSNHPSGARFQR</sequence>
<dbReference type="PANTHER" id="PTHR35038:SF6">
    <property type="entry name" value="SURFACE LOCALIZED DECAHEME CYTOCHROME C LIPOPROTEIN"/>
    <property type="match status" value="1"/>
</dbReference>
<evidence type="ECO:0000256" key="2">
    <source>
        <dbReference type="SAM" id="SignalP"/>
    </source>
</evidence>
<dbReference type="Pfam" id="PF09699">
    <property type="entry name" value="Paired_CXXCH_1"/>
    <property type="match status" value="2"/>
</dbReference>
<dbReference type="STRING" id="1817760.A2151_06240"/>
<feature type="signal peptide" evidence="2">
    <location>
        <begin position="1"/>
        <end position="32"/>
    </location>
</feature>
<reference evidence="5 6" key="1">
    <citation type="journal article" date="2016" name="Nat. Commun.">
        <title>Thousands of microbial genomes shed light on interconnected biogeochemical processes in an aquifer system.</title>
        <authorList>
            <person name="Anantharaman K."/>
            <person name="Brown C.T."/>
            <person name="Hug L.A."/>
            <person name="Sharon I."/>
            <person name="Castelle C.J."/>
            <person name="Probst A.J."/>
            <person name="Thomas B.C."/>
            <person name="Singh A."/>
            <person name="Wilkins M.J."/>
            <person name="Karaoz U."/>
            <person name="Brodie E.L."/>
            <person name="Williams K.H."/>
            <person name="Hubbard S.S."/>
            <person name="Banfield J.F."/>
        </authorList>
    </citation>
    <scope>NUCLEOTIDE SEQUENCE [LARGE SCALE GENOMIC DNA]</scope>
</reference>
<dbReference type="InterPro" id="IPR010177">
    <property type="entry name" value="Paired_CXXCH_1"/>
</dbReference>
<dbReference type="EMBL" id="MFSU01000015">
    <property type="protein sequence ID" value="OGI48914.1"/>
    <property type="molecule type" value="Genomic_DNA"/>
</dbReference>
<accession>A0A1F6TUV2</accession>
<dbReference type="InterPro" id="IPR036280">
    <property type="entry name" value="Multihaem_cyt_sf"/>
</dbReference>
<name>A0A1F6TUV2_9PROT</name>
<feature type="chain" id="PRO_5009526852" evidence="2">
    <location>
        <begin position="33"/>
        <end position="326"/>
    </location>
</feature>
<dbReference type="InterPro" id="IPR020015">
    <property type="entry name" value="Decahaem_cyt-c_DmsE"/>
</dbReference>
<dbReference type="NCBIfam" id="TIGR03508">
    <property type="entry name" value="decahem_SO"/>
    <property type="match status" value="1"/>
</dbReference>
<feature type="domain" description="Doubled CXXCH motif" evidence="3">
    <location>
        <begin position="188"/>
        <end position="230"/>
    </location>
</feature>
<dbReference type="InterPro" id="IPR053875">
    <property type="entry name" value="Cytochrom_c_NrfB-like_dom"/>
</dbReference>
<dbReference type="Pfam" id="PF22678">
    <property type="entry name" value="Cytochrom_c_NrfB-like"/>
    <property type="match status" value="1"/>
</dbReference>
<dbReference type="Gene3D" id="1.10.1130.10">
    <property type="entry name" value="Flavocytochrome C3, Chain A"/>
    <property type="match status" value="1"/>
</dbReference>
<dbReference type="GO" id="GO:0016491">
    <property type="term" value="F:oxidoreductase activity"/>
    <property type="evidence" value="ECO:0007669"/>
    <property type="project" value="TreeGrafter"/>
</dbReference>
<feature type="domain" description="Cytochrome c-type protein NrfB-like" evidence="4">
    <location>
        <begin position="85"/>
        <end position="156"/>
    </location>
</feature>
<evidence type="ECO:0000256" key="1">
    <source>
        <dbReference type="ARBA" id="ARBA00022729"/>
    </source>
</evidence>
<comment type="caution">
    <text evidence="5">The sequence shown here is derived from an EMBL/GenBank/DDBJ whole genome shotgun (WGS) entry which is preliminary data.</text>
</comment>
<gene>
    <name evidence="5" type="ORF">A2151_06240</name>
</gene>
<evidence type="ECO:0000313" key="5">
    <source>
        <dbReference type="EMBL" id="OGI48914.1"/>
    </source>
</evidence>
<feature type="domain" description="Doubled CXXCH motif" evidence="3">
    <location>
        <begin position="237"/>
        <end position="273"/>
    </location>
</feature>
<organism evidence="5 6">
    <name type="scientific">Candidatus Muproteobacteria bacterium RBG_16_65_34</name>
    <dbReference type="NCBI Taxonomy" id="1817760"/>
    <lineage>
        <taxon>Bacteria</taxon>
        <taxon>Pseudomonadati</taxon>
        <taxon>Pseudomonadota</taxon>
        <taxon>Candidatus Muproteobacteria</taxon>
    </lineage>
</organism>
<dbReference type="SUPFAM" id="SSF48695">
    <property type="entry name" value="Multiheme cytochromes"/>
    <property type="match status" value="1"/>
</dbReference>
<protein>
    <submittedName>
        <fullName evidence="5">Cytochrome C</fullName>
    </submittedName>
</protein>
<evidence type="ECO:0000259" key="4">
    <source>
        <dbReference type="Pfam" id="PF22678"/>
    </source>
</evidence>
<dbReference type="Proteomes" id="UP000178885">
    <property type="component" value="Unassembled WGS sequence"/>
</dbReference>
<dbReference type="NCBIfam" id="TIGR01905">
    <property type="entry name" value="paired_CXXCH_1"/>
    <property type="match status" value="2"/>
</dbReference>
<keyword evidence="1 2" id="KW-0732">Signal</keyword>
<proteinExistence type="predicted"/>